<gene>
    <name evidence="1" type="ORF">OIHEL45_19886</name>
</gene>
<proteinExistence type="predicted"/>
<name>A0ABP2D697_9RHOB</name>
<dbReference type="Proteomes" id="UP000003257">
    <property type="component" value="Unassembled WGS sequence"/>
</dbReference>
<evidence type="ECO:0000313" key="2">
    <source>
        <dbReference type="Proteomes" id="UP000003257"/>
    </source>
</evidence>
<reference evidence="1 2" key="1">
    <citation type="submission" date="2007-11" db="EMBL/GenBank/DDBJ databases">
        <authorList>
            <person name="Wagner-Dobler I."/>
            <person name="Ferriera S."/>
            <person name="Johnson J."/>
            <person name="Kravitz S."/>
            <person name="Beeson K."/>
            <person name="Sutton G."/>
            <person name="Rogers Y.-H."/>
            <person name="Friedman R."/>
            <person name="Frazier M."/>
            <person name="Venter J.C."/>
        </authorList>
    </citation>
    <scope>NUCLEOTIDE SEQUENCE [LARGE SCALE GENOMIC DNA]</scope>
    <source>
        <strain evidence="1 2">HEL-45</strain>
    </source>
</reference>
<protein>
    <submittedName>
        <fullName evidence="1">Uncharacterized protein</fullName>
    </submittedName>
</protein>
<dbReference type="EMBL" id="ABID01000062">
    <property type="protein sequence ID" value="EDQ02982.1"/>
    <property type="molecule type" value="Genomic_DNA"/>
</dbReference>
<evidence type="ECO:0000313" key="1">
    <source>
        <dbReference type="EMBL" id="EDQ02982.1"/>
    </source>
</evidence>
<organism evidence="1 2">
    <name type="scientific">Sulfitobacter indolifex HEL-45</name>
    <dbReference type="NCBI Taxonomy" id="391624"/>
    <lineage>
        <taxon>Bacteria</taxon>
        <taxon>Pseudomonadati</taxon>
        <taxon>Pseudomonadota</taxon>
        <taxon>Alphaproteobacteria</taxon>
        <taxon>Rhodobacterales</taxon>
        <taxon>Roseobacteraceae</taxon>
        <taxon>Sulfitobacter</taxon>
    </lineage>
</organism>
<keyword evidence="2" id="KW-1185">Reference proteome</keyword>
<comment type="caution">
    <text evidence="1">The sequence shown here is derived from an EMBL/GenBank/DDBJ whole genome shotgun (WGS) entry which is preliminary data.</text>
</comment>
<sequence>MSTTTDTSLEAAQAVLNYLRVTFPKCVLTNPKTFDRFMLEAMAFMENGPLEVRKIRAMVDFVCDAGLDPYDDGYEDCYEEYVCP</sequence>
<accession>A0ABP2D697</accession>